<feature type="binding site" evidence="5">
    <location>
        <position position="503"/>
    </location>
    <ligand>
        <name>substrate</name>
        <note>ligand shared between dimeric partners</note>
    </ligand>
</feature>
<dbReference type="SUPFAM" id="SSF51735">
    <property type="entry name" value="NAD(P)-binding Rossmann-fold domains"/>
    <property type="match status" value="1"/>
</dbReference>
<proteinExistence type="inferred from homology"/>
<accession>A0A147EV55</accession>
<dbReference type="Pfam" id="PF00393">
    <property type="entry name" value="6PGD"/>
    <property type="match status" value="1"/>
</dbReference>
<dbReference type="Pfam" id="PF03446">
    <property type="entry name" value="NAD_binding_2"/>
    <property type="match status" value="1"/>
</dbReference>
<evidence type="ECO:0000256" key="6">
    <source>
        <dbReference type="PIRSR" id="PIRSR000109-3"/>
    </source>
</evidence>
<comment type="similarity">
    <text evidence="1 7">Belongs to the 6-phosphogluconate dehydrogenase family.</text>
</comment>
<evidence type="ECO:0000259" key="9">
    <source>
        <dbReference type="SMART" id="SM01350"/>
    </source>
</evidence>
<dbReference type="NCBIfam" id="TIGR00873">
    <property type="entry name" value="gnd"/>
    <property type="match status" value="1"/>
</dbReference>
<evidence type="ECO:0000313" key="11">
    <source>
        <dbReference type="Proteomes" id="UP000075025"/>
    </source>
</evidence>
<dbReference type="InterPro" id="IPR006113">
    <property type="entry name" value="6PGDH_Gnd/GntZ"/>
</dbReference>
<dbReference type="AlphaFoldDB" id="A0A147EV55"/>
<comment type="caution">
    <text evidence="10">The sequence shown here is derived from an EMBL/GenBank/DDBJ whole genome shotgun (WGS) entry which is preliminary data.</text>
</comment>
<comment type="pathway">
    <text evidence="7">Carbohydrate degradation; pentose phosphate pathway; D-ribulose 5-phosphate from D-glucose 6-phosphate (oxidative stage): step 3/3.</text>
</comment>
<feature type="binding site" description="in other chain" evidence="5">
    <location>
        <position position="337"/>
    </location>
    <ligand>
        <name>substrate</name>
        <note>ligand shared between dimeric partners</note>
    </ligand>
</feature>
<dbReference type="Gene3D" id="3.40.50.720">
    <property type="entry name" value="NAD(P)-binding Rossmann-like Domain"/>
    <property type="match status" value="1"/>
</dbReference>
<feature type="binding site" evidence="6">
    <location>
        <begin position="59"/>
        <end position="64"/>
    </location>
    <ligand>
        <name>NADP(+)</name>
        <dbReference type="ChEBI" id="CHEBI:58349"/>
    </ligand>
</feature>
<dbReference type="PIRSF" id="PIRSF000109">
    <property type="entry name" value="6PGD"/>
    <property type="match status" value="1"/>
</dbReference>
<keyword evidence="2 7" id="KW-0560">Oxidoreductase</keyword>
<evidence type="ECO:0000256" key="3">
    <source>
        <dbReference type="ARBA" id="ARBA00023064"/>
    </source>
</evidence>
<feature type="binding site" description="in other chain" evidence="5">
    <location>
        <position position="240"/>
    </location>
    <ligand>
        <name>substrate</name>
        <note>ligand shared between dimeric partners</note>
    </ligand>
</feature>
<evidence type="ECO:0000256" key="2">
    <source>
        <dbReference type="ARBA" id="ARBA00023002"/>
    </source>
</evidence>
<feature type="binding site" description="in other chain" evidence="5">
    <location>
        <position position="152"/>
    </location>
    <ligand>
        <name>substrate</name>
        <note>ligand shared between dimeric partners</note>
    </ligand>
</feature>
<dbReference type="FunFam" id="1.20.5.320:FF:000004">
    <property type="entry name" value="6-phosphogluconate dehydrogenase, decarboxylating"/>
    <property type="match status" value="1"/>
</dbReference>
<evidence type="ECO:0000256" key="1">
    <source>
        <dbReference type="ARBA" id="ARBA00008419"/>
    </source>
</evidence>
<feature type="active site" description="Proton acceptor" evidence="4">
    <location>
        <position position="232"/>
    </location>
</feature>
<keyword evidence="7" id="KW-0521">NADP</keyword>
<feature type="binding site" description="in other chain" evidence="5">
    <location>
        <begin position="235"/>
        <end position="236"/>
    </location>
    <ligand>
        <name>substrate</name>
        <note>ligand shared between dimeric partners</note>
    </ligand>
</feature>
<dbReference type="PATRIC" id="fig|2033.6.peg.3870"/>
<gene>
    <name evidence="10" type="ORF">NS220_12865</name>
</gene>
<dbReference type="PRINTS" id="PR00076">
    <property type="entry name" value="6PGDHDRGNASE"/>
</dbReference>
<dbReference type="PANTHER" id="PTHR11811">
    <property type="entry name" value="6-PHOSPHOGLUCONATE DEHYDROGENASE"/>
    <property type="match status" value="1"/>
</dbReference>
<dbReference type="InterPro" id="IPR006115">
    <property type="entry name" value="6PGDH_NADP-bd"/>
</dbReference>
<dbReference type="InterPro" id="IPR006114">
    <property type="entry name" value="6PGDH_C"/>
</dbReference>
<feature type="binding site" evidence="6">
    <location>
        <begin position="124"/>
        <end position="126"/>
    </location>
    <ligand>
        <name>NADP(+)</name>
        <dbReference type="ChEBI" id="CHEBI:58349"/>
    </ligand>
</feature>
<dbReference type="InterPro" id="IPR036291">
    <property type="entry name" value="NAD(P)-bd_dom_sf"/>
</dbReference>
<feature type="compositionally biased region" description="Low complexity" evidence="8">
    <location>
        <begin position="1"/>
        <end position="12"/>
    </location>
</feature>
<dbReference type="InterPro" id="IPR013328">
    <property type="entry name" value="6PGD_dom2"/>
</dbReference>
<dbReference type="GO" id="GO:0006098">
    <property type="term" value="P:pentose-phosphate shunt"/>
    <property type="evidence" value="ECO:0007669"/>
    <property type="project" value="UniProtKB-UniPathway"/>
</dbReference>
<dbReference type="GO" id="GO:0019521">
    <property type="term" value="P:D-gluconate metabolic process"/>
    <property type="evidence" value="ECO:0007669"/>
    <property type="project" value="UniProtKB-KW"/>
</dbReference>
<dbReference type="GO" id="GO:0050661">
    <property type="term" value="F:NADP binding"/>
    <property type="evidence" value="ECO:0007669"/>
    <property type="project" value="InterPro"/>
</dbReference>
<dbReference type="UniPathway" id="UPA00115">
    <property type="reaction ID" value="UER00410"/>
</dbReference>
<evidence type="ECO:0000256" key="4">
    <source>
        <dbReference type="PIRSR" id="PIRSR000109-1"/>
    </source>
</evidence>
<dbReference type="Gene3D" id="1.10.1040.10">
    <property type="entry name" value="N-(1-d-carboxylethyl)-l-norvaline Dehydrogenase, domain 2"/>
    <property type="match status" value="1"/>
</dbReference>
<dbReference type="SMART" id="SM01350">
    <property type="entry name" value="6PGD"/>
    <property type="match status" value="1"/>
</dbReference>
<dbReference type="SUPFAM" id="SSF48179">
    <property type="entry name" value="6-phosphogluconate dehydrogenase C-terminal domain-like"/>
    <property type="match status" value="1"/>
</dbReference>
<feature type="region of interest" description="Disordered" evidence="8">
    <location>
        <begin position="1"/>
        <end position="52"/>
    </location>
</feature>
<dbReference type="InterPro" id="IPR006183">
    <property type="entry name" value="Pgluconate_DH"/>
</dbReference>
<dbReference type="RefSeq" id="WP_058624436.1">
    <property type="nucleotide sequence ID" value="NZ_LDRT01000087.1"/>
</dbReference>
<feature type="binding site" description="in other chain" evidence="5">
    <location>
        <position position="310"/>
    </location>
    <ligand>
        <name>substrate</name>
        <note>ligand shared between dimeric partners</note>
    </ligand>
</feature>
<keyword evidence="7" id="KW-0570">Pentose shunt</keyword>
<protein>
    <recommendedName>
        <fullName evidence="7">6-phosphogluconate dehydrogenase, decarboxylating</fullName>
        <ecNumber evidence="7">1.1.1.44</ecNumber>
    </recommendedName>
</protein>
<dbReference type="InterPro" id="IPR008927">
    <property type="entry name" value="6-PGluconate_DH-like_C_sf"/>
</dbReference>
<name>A0A147EV55_MICTE</name>
<comment type="catalytic activity">
    <reaction evidence="7">
        <text>6-phospho-D-gluconate + NADP(+) = D-ribulose 5-phosphate + CO2 + NADPH</text>
        <dbReference type="Rhea" id="RHEA:10116"/>
        <dbReference type="ChEBI" id="CHEBI:16526"/>
        <dbReference type="ChEBI" id="CHEBI:57783"/>
        <dbReference type="ChEBI" id="CHEBI:58121"/>
        <dbReference type="ChEBI" id="CHEBI:58349"/>
        <dbReference type="ChEBI" id="CHEBI:58759"/>
        <dbReference type="EC" id="1.1.1.44"/>
    </reaction>
</comment>
<feature type="active site" description="Proton donor" evidence="4">
    <location>
        <position position="239"/>
    </location>
</feature>
<dbReference type="FunFam" id="1.10.1040.10:FF:000002">
    <property type="entry name" value="6-phosphogluconate dehydrogenase, decarboxylating"/>
    <property type="match status" value="1"/>
</dbReference>
<organism evidence="10 11">
    <name type="scientific">Microbacterium testaceum</name>
    <name type="common">Aureobacterium testaceum</name>
    <name type="synonym">Brevibacterium testaceum</name>
    <dbReference type="NCBI Taxonomy" id="2033"/>
    <lineage>
        <taxon>Bacteria</taxon>
        <taxon>Bacillati</taxon>
        <taxon>Actinomycetota</taxon>
        <taxon>Actinomycetes</taxon>
        <taxon>Micrococcales</taxon>
        <taxon>Microbacteriaceae</taxon>
        <taxon>Microbacterium</taxon>
    </lineage>
</organism>
<dbReference type="GO" id="GO:0004616">
    <property type="term" value="F:phosphogluconate dehydrogenase (decarboxylating) activity"/>
    <property type="evidence" value="ECO:0007669"/>
    <property type="project" value="UniProtKB-EC"/>
</dbReference>
<dbReference type="EMBL" id="LDRT01000087">
    <property type="protein sequence ID" value="KTR93346.1"/>
    <property type="molecule type" value="Genomic_DNA"/>
</dbReference>
<evidence type="ECO:0000256" key="5">
    <source>
        <dbReference type="PIRSR" id="PIRSR000109-2"/>
    </source>
</evidence>
<evidence type="ECO:0000256" key="7">
    <source>
        <dbReference type="RuleBase" id="RU000485"/>
    </source>
</evidence>
<dbReference type="Proteomes" id="UP000075025">
    <property type="component" value="Unassembled WGS sequence"/>
</dbReference>
<feature type="compositionally biased region" description="Basic and acidic residues" evidence="8">
    <location>
        <begin position="33"/>
        <end position="49"/>
    </location>
</feature>
<dbReference type="OrthoDB" id="9804542at2"/>
<evidence type="ECO:0000256" key="8">
    <source>
        <dbReference type="SAM" id="MobiDB-lite"/>
    </source>
</evidence>
<sequence length="531" mass="56511">MTSTPSPTGPSTDQDQAPHTAAQVHEGAPGPEEVARPTAEADSRPEGDGPAHANIGVVGLAVMGSNLARNLASREGNTVAVFNRSADKTEHLLDAHPEANFVASFSYEDFAASLKTPRTAIIMVKAGRPTDFVIDELVKVFEPGDIIVDGGNALFTDTIRREKAVRETGINYVGMGVSGGEEGALLGPSLMPGGSDESWITLGPILTSIAAVAEGEACVTHVGHDGAGHFVKMVHNGIEYADMQLIAEAYDLIRQATGKTPAEIADVFAEWNRGELESYLIEITAEVLRQNDAETGKPLVDVILDQAGAKGTGAWTVQTALDLGVPVSGIAEATFARSLSSHPEQREVSRELPGPSGTELLSGADAEAFIEKVRLALYASKIVAYSQGFDEIRAGAAQYGWNIDLGAVSKIWRGGCIIRAQFLNRIAEAYDAEATLPVLLTAPYFVEALGRAQDAWRDIVSLSAASGIPAPAFSSSLAYYDGLRAERLPAALIQGQRDFFGAHTYRRIDKEGTFHTLWSGDRTEIEAEDTH</sequence>
<reference evidence="10 11" key="1">
    <citation type="journal article" date="2016" name="Front. Microbiol.">
        <title>Genomic Resource of Rice Seed Associated Bacteria.</title>
        <authorList>
            <person name="Midha S."/>
            <person name="Bansal K."/>
            <person name="Sharma S."/>
            <person name="Kumar N."/>
            <person name="Patil P.P."/>
            <person name="Chaudhry V."/>
            <person name="Patil P.B."/>
        </authorList>
    </citation>
    <scope>NUCLEOTIDE SEQUENCE [LARGE SCALE GENOMIC DNA]</scope>
    <source>
        <strain evidence="10 11">NS220</strain>
    </source>
</reference>
<feature type="binding site" description="in other chain" evidence="5">
    <location>
        <begin position="178"/>
        <end position="180"/>
    </location>
    <ligand>
        <name>substrate</name>
        <note>ligand shared between dimeric partners</note>
    </ligand>
</feature>
<feature type="binding site" evidence="6">
    <location>
        <begin position="83"/>
        <end position="85"/>
    </location>
    <ligand>
        <name>NADP(+)</name>
        <dbReference type="ChEBI" id="CHEBI:58349"/>
    </ligand>
</feature>
<dbReference type="NCBIfam" id="NF006765">
    <property type="entry name" value="PRK09287.1"/>
    <property type="match status" value="1"/>
</dbReference>
<keyword evidence="3 7" id="KW-0311">Gluconate utilization</keyword>
<feature type="binding site" evidence="6">
    <location>
        <position position="152"/>
    </location>
    <ligand>
        <name>NADP(+)</name>
        <dbReference type="ChEBI" id="CHEBI:58349"/>
    </ligand>
</feature>
<dbReference type="Gene3D" id="1.20.5.320">
    <property type="entry name" value="6-Phosphogluconate Dehydrogenase, domain 3"/>
    <property type="match status" value="1"/>
</dbReference>
<evidence type="ECO:0000313" key="10">
    <source>
        <dbReference type="EMBL" id="KTR93346.1"/>
    </source>
</evidence>
<dbReference type="EC" id="1.1.1.44" evidence="7"/>
<feature type="domain" description="6-phosphogluconate dehydrogenase C-terminal" evidence="9">
    <location>
        <begin position="228"/>
        <end position="519"/>
    </location>
</feature>
<feature type="binding site" evidence="5">
    <location>
        <position position="497"/>
    </location>
    <ligand>
        <name>substrate</name>
        <note>ligand shared between dimeric partners</note>
    </ligand>
</feature>